<name>A0A9P8C7D7_9HELO</name>
<reference evidence="2" key="1">
    <citation type="journal article" date="2021" name="IMA Fungus">
        <title>Genomic characterization of three marine fungi, including Emericellopsis atlantica sp. nov. with signatures of a generalist lifestyle and marine biomass degradation.</title>
        <authorList>
            <person name="Hagestad O.C."/>
            <person name="Hou L."/>
            <person name="Andersen J.H."/>
            <person name="Hansen E.H."/>
            <person name="Altermark B."/>
            <person name="Li C."/>
            <person name="Kuhnert E."/>
            <person name="Cox R.J."/>
            <person name="Crous P.W."/>
            <person name="Spatafora J.W."/>
            <person name="Lail K."/>
            <person name="Amirebrahimi M."/>
            <person name="Lipzen A."/>
            <person name="Pangilinan J."/>
            <person name="Andreopoulos W."/>
            <person name="Hayes R.D."/>
            <person name="Ng V."/>
            <person name="Grigoriev I.V."/>
            <person name="Jackson S.A."/>
            <person name="Sutton T.D.S."/>
            <person name="Dobson A.D.W."/>
            <person name="Rama T."/>
        </authorList>
    </citation>
    <scope>NUCLEOTIDE SEQUENCE</scope>
    <source>
        <strain evidence="2">TRa018bII</strain>
    </source>
</reference>
<protein>
    <recommendedName>
        <fullName evidence="4">Transcription factor domain-containing protein</fullName>
    </recommendedName>
</protein>
<organism evidence="2 3">
    <name type="scientific">Amylocarpus encephaloides</name>
    <dbReference type="NCBI Taxonomy" id="45428"/>
    <lineage>
        <taxon>Eukaryota</taxon>
        <taxon>Fungi</taxon>
        <taxon>Dikarya</taxon>
        <taxon>Ascomycota</taxon>
        <taxon>Pezizomycotina</taxon>
        <taxon>Leotiomycetes</taxon>
        <taxon>Helotiales</taxon>
        <taxon>Helotiales incertae sedis</taxon>
        <taxon>Amylocarpus</taxon>
    </lineage>
</organism>
<feature type="region of interest" description="Disordered" evidence="1">
    <location>
        <begin position="66"/>
        <end position="113"/>
    </location>
</feature>
<evidence type="ECO:0008006" key="4">
    <source>
        <dbReference type="Google" id="ProtNLM"/>
    </source>
</evidence>
<feature type="region of interest" description="Disordered" evidence="1">
    <location>
        <begin position="1"/>
        <end position="39"/>
    </location>
</feature>
<feature type="compositionally biased region" description="Polar residues" evidence="1">
    <location>
        <begin position="75"/>
        <end position="86"/>
    </location>
</feature>
<gene>
    <name evidence="2" type="ORF">BJ875DRAFT_235400</name>
</gene>
<dbReference type="OrthoDB" id="4158087at2759"/>
<sequence length="607" mass="68200">MSLRSLRLRRPRRPRGRSGLAEGGRRDRRSSGPRDSRSRSLCLGLQFVVETGTHRPDGSVRNLIRSHARRKQQTKEPAQTPATLRSQPVEPPPSGQQLARKTKPNPPLPRVTQRGATLTLPRSLSLGAHVFDPFGTLSPRRQKESQALVTHYQKVFRHSYASPHPREKWLPFAFTDPLLLQATLFISAMSRAVLHGKTFGTDVLFHKEMTMVLLQKRLADTSQRASDATICAVSCLILLEDLGASQHGATVHMNGLEAMVKSRGGLQSLSRFARVLSIWTDNFTSVLLETKPRFELVDLKPLNFTVEWRPYNDLATRYKSKLVNLTRLPELAAETVEVFWSLRTLTLAKEKVTGGRAKQKDGESWSEILNYLERRVIRIAQSFEAYGGGGPDTFIYYIFSTAMTLHIIMFLHDHSQGLPLLYLLSTRIRRQIELSNIPMLQLRYPEMMMWVLVLGGLSAANAEKRTWFAGLLAQGCEASGIRGGNELALTLTEFIWTELYRCPFAARFWKDVAVAQNMEGGYETVRLTDSIVAYKFNISTPDAIEPEIPDTNTLASPSPNNDLNPQLGSSSPIDDDVIQAISHEWEQYTDQGTSGVPVDVAFRSSYR</sequence>
<dbReference type="InterPro" id="IPR021858">
    <property type="entry name" value="Fun_TF"/>
</dbReference>
<dbReference type="EMBL" id="MU251411">
    <property type="protein sequence ID" value="KAG9236250.1"/>
    <property type="molecule type" value="Genomic_DNA"/>
</dbReference>
<dbReference type="Pfam" id="PF11951">
    <property type="entry name" value="Fungal_trans_2"/>
    <property type="match status" value="1"/>
</dbReference>
<dbReference type="PANTHER" id="PTHR37540:SF5">
    <property type="entry name" value="TRANSCRIPTION FACTOR DOMAIN-CONTAINING PROTEIN"/>
    <property type="match status" value="1"/>
</dbReference>
<feature type="compositionally biased region" description="Basic residues" evidence="1">
    <location>
        <begin position="1"/>
        <end position="16"/>
    </location>
</feature>
<dbReference type="Proteomes" id="UP000824998">
    <property type="component" value="Unassembled WGS sequence"/>
</dbReference>
<accession>A0A9P8C7D7</accession>
<evidence type="ECO:0000313" key="3">
    <source>
        <dbReference type="Proteomes" id="UP000824998"/>
    </source>
</evidence>
<feature type="region of interest" description="Disordered" evidence="1">
    <location>
        <begin position="550"/>
        <end position="570"/>
    </location>
</feature>
<proteinExistence type="predicted"/>
<dbReference type="AlphaFoldDB" id="A0A9P8C7D7"/>
<evidence type="ECO:0000313" key="2">
    <source>
        <dbReference type="EMBL" id="KAG9236250.1"/>
    </source>
</evidence>
<dbReference type="PANTHER" id="PTHR37540">
    <property type="entry name" value="TRANSCRIPTION FACTOR (ACR-2), PUTATIVE-RELATED-RELATED"/>
    <property type="match status" value="1"/>
</dbReference>
<comment type="caution">
    <text evidence="2">The sequence shown here is derived from an EMBL/GenBank/DDBJ whole genome shotgun (WGS) entry which is preliminary data.</text>
</comment>
<feature type="compositionally biased region" description="Basic and acidic residues" evidence="1">
    <location>
        <begin position="23"/>
        <end position="38"/>
    </location>
</feature>
<keyword evidence="3" id="KW-1185">Reference proteome</keyword>
<evidence type="ECO:0000256" key="1">
    <source>
        <dbReference type="SAM" id="MobiDB-lite"/>
    </source>
</evidence>